<accession>A0A4P7BH13</accession>
<proteinExistence type="predicted"/>
<evidence type="ECO:0000313" key="3">
    <source>
        <dbReference type="Proteomes" id="UP000294359"/>
    </source>
</evidence>
<dbReference type="OrthoDB" id="8706846at2"/>
<reference evidence="2 3" key="2">
    <citation type="submission" date="2019-03" db="EMBL/GenBank/DDBJ databases">
        <title>Draft Genome Sequences of Six Type Strains of the Genus Massilia.</title>
        <authorList>
            <person name="Miess H."/>
            <person name="Frediansyhah A."/>
            <person name="Gross H."/>
        </authorList>
    </citation>
    <scope>NUCLEOTIDE SEQUENCE [LARGE SCALE GENOMIC DNA]</scope>
    <source>
        <strain evidence="2 3">DSM 17505</strain>
    </source>
</reference>
<reference evidence="1" key="3">
    <citation type="submission" date="2022-12" db="EMBL/GenBank/DDBJ databases">
        <authorList>
            <person name="Sun Q."/>
            <person name="Kim S."/>
        </authorList>
    </citation>
    <scope>NUCLEOTIDE SEQUENCE</scope>
    <source>
        <strain evidence="1">KCTC 12344</strain>
    </source>
</reference>
<evidence type="ECO:0000313" key="2">
    <source>
        <dbReference type="EMBL" id="QBQ37580.1"/>
    </source>
</evidence>
<dbReference type="Pfam" id="PF15588">
    <property type="entry name" value="Imm10"/>
    <property type="match status" value="1"/>
</dbReference>
<dbReference type="EMBL" id="BMWW01000004">
    <property type="protein sequence ID" value="GGY91459.1"/>
    <property type="molecule type" value="Genomic_DNA"/>
</dbReference>
<dbReference type="Proteomes" id="UP000294359">
    <property type="component" value="Chromosome"/>
</dbReference>
<sequence>MTSFTMHAASVAAQEADESYLVGFADSRTQPQEYIILQRSIQSDDEPDTYFLEINGQECSGYGGIRRATLDKNTFTLELAEDNGYADGLTGVSITYDAQGVTPDLKHYLALVFQGTDCEFTTSAA</sequence>
<name>A0A4P7BH13_9BURK</name>
<dbReference type="InterPro" id="IPR028962">
    <property type="entry name" value="Imm10"/>
</dbReference>
<dbReference type="Proteomes" id="UP000619512">
    <property type="component" value="Unassembled WGS sequence"/>
</dbReference>
<dbReference type="EMBL" id="CP038026">
    <property type="protein sequence ID" value="QBQ37580.1"/>
    <property type="molecule type" value="Genomic_DNA"/>
</dbReference>
<evidence type="ECO:0000313" key="4">
    <source>
        <dbReference type="Proteomes" id="UP000619512"/>
    </source>
</evidence>
<dbReference type="AlphaFoldDB" id="A0A4P7BH13"/>
<keyword evidence="3" id="KW-1185">Reference proteome</keyword>
<dbReference type="RefSeq" id="WP_134386062.1">
    <property type="nucleotide sequence ID" value="NZ_BMWW01000004.1"/>
</dbReference>
<organism evidence="1 4">
    <name type="scientific">Pseudoduganella plicata</name>
    <dbReference type="NCBI Taxonomy" id="321984"/>
    <lineage>
        <taxon>Bacteria</taxon>
        <taxon>Pseudomonadati</taxon>
        <taxon>Pseudomonadota</taxon>
        <taxon>Betaproteobacteria</taxon>
        <taxon>Burkholderiales</taxon>
        <taxon>Oxalobacteraceae</taxon>
        <taxon>Telluria group</taxon>
        <taxon>Pseudoduganella</taxon>
    </lineage>
</organism>
<reference evidence="1" key="1">
    <citation type="journal article" date="2014" name="Int. J. Syst. Evol. Microbiol.">
        <title>Complete genome sequence of Corynebacterium casei LMG S-19264T (=DSM 44701T), isolated from a smear-ripened cheese.</title>
        <authorList>
            <consortium name="US DOE Joint Genome Institute (JGI-PGF)"/>
            <person name="Walter F."/>
            <person name="Albersmeier A."/>
            <person name="Kalinowski J."/>
            <person name="Ruckert C."/>
        </authorList>
    </citation>
    <scope>NUCLEOTIDE SEQUENCE</scope>
    <source>
        <strain evidence="1">KCTC 12344</strain>
    </source>
</reference>
<gene>
    <name evidence="2" type="ORF">E1742_16445</name>
    <name evidence="1" type="ORF">GCM10007388_25890</name>
</gene>
<evidence type="ECO:0000313" key="1">
    <source>
        <dbReference type="EMBL" id="GGY91459.1"/>
    </source>
</evidence>
<protein>
    <submittedName>
        <fullName evidence="1">Uncharacterized protein</fullName>
    </submittedName>
</protein>